<dbReference type="SUPFAM" id="SSF88697">
    <property type="entry name" value="PUA domain-like"/>
    <property type="match status" value="1"/>
</dbReference>
<comment type="subcellular location">
    <subcellularLocation>
        <location evidence="1 10">Cytoplasm</location>
    </subcellularLocation>
</comment>
<dbReference type="InterPro" id="IPR046886">
    <property type="entry name" value="RsmE_MTase_dom"/>
</dbReference>
<evidence type="ECO:0000256" key="10">
    <source>
        <dbReference type="PIRNR" id="PIRNR015601"/>
    </source>
</evidence>
<dbReference type="Gene3D" id="2.40.240.20">
    <property type="entry name" value="Hypothetical PUA domain-like, domain 1"/>
    <property type="match status" value="1"/>
</dbReference>
<accession>A0A9D5WVV4</accession>
<proteinExistence type="inferred from homology"/>
<feature type="domain" description="Ribosomal RNA small subunit methyltransferase E methyltransferase" evidence="11">
    <location>
        <begin position="78"/>
        <end position="233"/>
    </location>
</feature>
<dbReference type="Proteomes" id="UP000787419">
    <property type="component" value="Unassembled WGS sequence"/>
</dbReference>
<dbReference type="PIRSF" id="PIRSF015601">
    <property type="entry name" value="MTase_slr0722"/>
    <property type="match status" value="1"/>
</dbReference>
<sequence>MKEERYFYVPEASNSNELPVDEAIHAVRVLRLKESDEIFLMDGKGSFYKAFITLTNSKHCYYKIEQSLPQTKSWTGYLHLAIAPTKDISRVEWLVEKATEIGFDEISFLNCDYSERKTIRKDRIERIVISAMKQSRKPWKPIVNDMVTFDNFMRREIVGSKFICHCYDEIEKTDLFNYLKHLNSINEITVLVGPEGDFSIDEVRQAMDNNYQCVTLGTSRLRTETAGLTAIIVANLICRK</sequence>
<evidence type="ECO:0000256" key="1">
    <source>
        <dbReference type="ARBA" id="ARBA00004496"/>
    </source>
</evidence>
<reference evidence="13" key="1">
    <citation type="submission" date="2020-04" db="EMBL/GenBank/DDBJ databases">
        <title>Deep metagenomics examines the oral microbiome during advanced dental caries in children, revealing novel taxa and co-occurrences with host molecules.</title>
        <authorList>
            <person name="Baker J.L."/>
            <person name="Morton J.T."/>
            <person name="Dinis M."/>
            <person name="Alvarez R."/>
            <person name="Tran N.C."/>
            <person name="Knight R."/>
            <person name="Edlund A."/>
        </authorList>
    </citation>
    <scope>NUCLEOTIDE SEQUENCE</scope>
    <source>
        <strain evidence="13">JCVI_32_bin.50</strain>
    </source>
</reference>
<evidence type="ECO:0000256" key="7">
    <source>
        <dbReference type="ARBA" id="ARBA00022691"/>
    </source>
</evidence>
<feature type="domain" description="Ribosomal RNA small subunit methyltransferase E PUA-like" evidence="12">
    <location>
        <begin position="21"/>
        <end position="64"/>
    </location>
</feature>
<gene>
    <name evidence="13" type="ORF">HXN55_05665</name>
</gene>
<keyword evidence="3 10" id="KW-0963">Cytoplasm</keyword>
<protein>
    <recommendedName>
        <fullName evidence="10">Ribosomal RNA small subunit methyltransferase E</fullName>
        <ecNumber evidence="10">2.1.1.193</ecNumber>
    </recommendedName>
</protein>
<evidence type="ECO:0000256" key="8">
    <source>
        <dbReference type="ARBA" id="ARBA00025699"/>
    </source>
</evidence>
<dbReference type="SUPFAM" id="SSF75217">
    <property type="entry name" value="alpha/beta knot"/>
    <property type="match status" value="1"/>
</dbReference>
<keyword evidence="5 10" id="KW-0489">Methyltransferase</keyword>
<evidence type="ECO:0000259" key="11">
    <source>
        <dbReference type="Pfam" id="PF04452"/>
    </source>
</evidence>
<dbReference type="RefSeq" id="WP_278490030.1">
    <property type="nucleotide sequence ID" value="NZ_CAJZDG010000148.1"/>
</dbReference>
<dbReference type="EC" id="2.1.1.193" evidence="10"/>
<dbReference type="PANTHER" id="PTHR30027">
    <property type="entry name" value="RIBOSOMAL RNA SMALL SUBUNIT METHYLTRANSFERASE E"/>
    <property type="match status" value="1"/>
</dbReference>
<dbReference type="CDD" id="cd18084">
    <property type="entry name" value="RsmE-like"/>
    <property type="match status" value="1"/>
</dbReference>
<keyword evidence="4 10" id="KW-0698">rRNA processing</keyword>
<dbReference type="NCBIfam" id="NF008702">
    <property type="entry name" value="PRK11713.6-1"/>
    <property type="match status" value="1"/>
</dbReference>
<keyword evidence="7 10" id="KW-0949">S-adenosyl-L-methionine</keyword>
<dbReference type="EMBL" id="JABZTM010000050">
    <property type="protein sequence ID" value="MBF1446858.1"/>
    <property type="molecule type" value="Genomic_DNA"/>
</dbReference>
<dbReference type="InterPro" id="IPR029028">
    <property type="entry name" value="Alpha/beta_knot_MTases"/>
</dbReference>
<evidence type="ECO:0000256" key="9">
    <source>
        <dbReference type="ARBA" id="ARBA00047944"/>
    </source>
</evidence>
<evidence type="ECO:0000256" key="6">
    <source>
        <dbReference type="ARBA" id="ARBA00022679"/>
    </source>
</evidence>
<dbReference type="GO" id="GO:0005737">
    <property type="term" value="C:cytoplasm"/>
    <property type="evidence" value="ECO:0007669"/>
    <property type="project" value="UniProtKB-SubCell"/>
</dbReference>
<comment type="function">
    <text evidence="8 10">Specifically methylates the N3 position of the uracil ring of uridine 1498 (m3U1498) in 16S rRNA. Acts on the fully assembled 30S ribosomal subunit.</text>
</comment>
<evidence type="ECO:0000256" key="4">
    <source>
        <dbReference type="ARBA" id="ARBA00022552"/>
    </source>
</evidence>
<dbReference type="InterPro" id="IPR029026">
    <property type="entry name" value="tRNA_m1G_MTases_N"/>
</dbReference>
<evidence type="ECO:0000313" key="14">
    <source>
        <dbReference type="Proteomes" id="UP000787419"/>
    </source>
</evidence>
<evidence type="ECO:0000256" key="2">
    <source>
        <dbReference type="ARBA" id="ARBA00005528"/>
    </source>
</evidence>
<comment type="similarity">
    <text evidence="2 10">Belongs to the RNA methyltransferase RsmE family.</text>
</comment>
<dbReference type="GO" id="GO:0070475">
    <property type="term" value="P:rRNA base methylation"/>
    <property type="evidence" value="ECO:0007669"/>
    <property type="project" value="TreeGrafter"/>
</dbReference>
<evidence type="ECO:0000256" key="5">
    <source>
        <dbReference type="ARBA" id="ARBA00022603"/>
    </source>
</evidence>
<dbReference type="AlphaFoldDB" id="A0A9D5WVV4"/>
<dbReference type="NCBIfam" id="TIGR00046">
    <property type="entry name" value="RsmE family RNA methyltransferase"/>
    <property type="match status" value="1"/>
</dbReference>
<dbReference type="GO" id="GO:0070042">
    <property type="term" value="F:rRNA (uridine-N3-)-methyltransferase activity"/>
    <property type="evidence" value="ECO:0007669"/>
    <property type="project" value="TreeGrafter"/>
</dbReference>
<evidence type="ECO:0000313" key="13">
    <source>
        <dbReference type="EMBL" id="MBF1446858.1"/>
    </source>
</evidence>
<dbReference type="InterPro" id="IPR015947">
    <property type="entry name" value="PUA-like_sf"/>
</dbReference>
<dbReference type="Pfam" id="PF04452">
    <property type="entry name" value="Methyltrans_RNA"/>
    <property type="match status" value="1"/>
</dbReference>
<evidence type="ECO:0000259" key="12">
    <source>
        <dbReference type="Pfam" id="PF20260"/>
    </source>
</evidence>
<dbReference type="Pfam" id="PF20260">
    <property type="entry name" value="PUA_4"/>
    <property type="match status" value="1"/>
</dbReference>
<dbReference type="PANTHER" id="PTHR30027:SF3">
    <property type="entry name" value="16S RRNA (URACIL(1498)-N(3))-METHYLTRANSFERASE"/>
    <property type="match status" value="1"/>
</dbReference>
<dbReference type="Gene3D" id="3.40.1280.10">
    <property type="match status" value="1"/>
</dbReference>
<dbReference type="InterPro" id="IPR046887">
    <property type="entry name" value="RsmE_PUA-like"/>
</dbReference>
<evidence type="ECO:0000256" key="3">
    <source>
        <dbReference type="ARBA" id="ARBA00022490"/>
    </source>
</evidence>
<comment type="catalytic activity">
    <reaction evidence="9 10">
        <text>uridine(1498) in 16S rRNA + S-adenosyl-L-methionine = N(3)-methyluridine(1498) in 16S rRNA + S-adenosyl-L-homocysteine + H(+)</text>
        <dbReference type="Rhea" id="RHEA:42920"/>
        <dbReference type="Rhea" id="RHEA-COMP:10283"/>
        <dbReference type="Rhea" id="RHEA-COMP:10284"/>
        <dbReference type="ChEBI" id="CHEBI:15378"/>
        <dbReference type="ChEBI" id="CHEBI:57856"/>
        <dbReference type="ChEBI" id="CHEBI:59789"/>
        <dbReference type="ChEBI" id="CHEBI:65315"/>
        <dbReference type="ChEBI" id="CHEBI:74502"/>
        <dbReference type="EC" id="2.1.1.193"/>
    </reaction>
</comment>
<keyword evidence="6 10" id="KW-0808">Transferase</keyword>
<organism evidence="13 14">
    <name type="scientific">Prevotella nigrescens</name>
    <dbReference type="NCBI Taxonomy" id="28133"/>
    <lineage>
        <taxon>Bacteria</taxon>
        <taxon>Pseudomonadati</taxon>
        <taxon>Bacteroidota</taxon>
        <taxon>Bacteroidia</taxon>
        <taxon>Bacteroidales</taxon>
        <taxon>Prevotellaceae</taxon>
        <taxon>Prevotella</taxon>
    </lineage>
</organism>
<comment type="caution">
    <text evidence="13">The sequence shown here is derived from an EMBL/GenBank/DDBJ whole genome shotgun (WGS) entry which is preliminary data.</text>
</comment>
<dbReference type="InterPro" id="IPR006700">
    <property type="entry name" value="RsmE"/>
</dbReference>
<name>A0A9D5WVV4_9BACT</name>